<keyword evidence="2" id="KW-1185">Reference proteome</keyword>
<gene>
    <name evidence="1" type="ORF">N5B56_06050</name>
</gene>
<sequence>MKKTKEYLENRIKKLTDERKKCVSKYNSNRQKIIETNIIIERMKSISDEALEIFSPKFRETNTFNQHEIKELGTKIVTIAQINNELAENIKKIDKEISEINVCLKEISK</sequence>
<reference evidence="1" key="1">
    <citation type="submission" date="2022-09" db="EMBL/GenBank/DDBJ databases">
        <title>Eubacterium sp. LFL-14 isolated from human feces.</title>
        <authorList>
            <person name="Liu F."/>
        </authorList>
    </citation>
    <scope>NUCLEOTIDE SEQUENCE</scope>
    <source>
        <strain evidence="1">LFL-14</strain>
    </source>
</reference>
<evidence type="ECO:0008006" key="3">
    <source>
        <dbReference type="Google" id="ProtNLM"/>
    </source>
</evidence>
<protein>
    <recommendedName>
        <fullName evidence="3">DUF5082 domain-containing protein</fullName>
    </recommendedName>
</protein>
<dbReference type="EMBL" id="JAODBU010000006">
    <property type="protein sequence ID" value="MCT7398649.1"/>
    <property type="molecule type" value="Genomic_DNA"/>
</dbReference>
<dbReference type="Proteomes" id="UP001431199">
    <property type="component" value="Unassembled WGS sequence"/>
</dbReference>
<comment type="caution">
    <text evidence="1">The sequence shown here is derived from an EMBL/GenBank/DDBJ whole genome shotgun (WGS) entry which is preliminary data.</text>
</comment>
<accession>A0ABT2LZD0</accession>
<dbReference type="RefSeq" id="WP_022089461.1">
    <property type="nucleotide sequence ID" value="NZ_JAODBU010000006.1"/>
</dbReference>
<proteinExistence type="predicted"/>
<evidence type="ECO:0000313" key="1">
    <source>
        <dbReference type="EMBL" id="MCT7398649.1"/>
    </source>
</evidence>
<name>A0ABT2LZD0_9FIRM</name>
<organism evidence="1 2">
    <name type="scientific">Eubacterium album</name>
    <dbReference type="NCBI Taxonomy" id="2978477"/>
    <lineage>
        <taxon>Bacteria</taxon>
        <taxon>Bacillati</taxon>
        <taxon>Bacillota</taxon>
        <taxon>Clostridia</taxon>
        <taxon>Eubacteriales</taxon>
        <taxon>Eubacteriaceae</taxon>
        <taxon>Eubacterium</taxon>
    </lineage>
</organism>
<evidence type="ECO:0000313" key="2">
    <source>
        <dbReference type="Proteomes" id="UP001431199"/>
    </source>
</evidence>